<dbReference type="PROSITE" id="PS00065">
    <property type="entry name" value="D_2_HYDROXYACID_DH_1"/>
    <property type="match status" value="1"/>
</dbReference>
<dbReference type="InterPro" id="IPR036291">
    <property type="entry name" value="NAD(P)-bd_dom_sf"/>
</dbReference>
<dbReference type="CDD" id="cd12168">
    <property type="entry name" value="Mand_dh_like"/>
    <property type="match status" value="1"/>
</dbReference>
<dbReference type="SUPFAM" id="SSF52283">
    <property type="entry name" value="Formate/glycerate dehydrogenase catalytic domain-like"/>
    <property type="match status" value="1"/>
</dbReference>
<dbReference type="KEGG" id="som:SOMG_00214"/>
<dbReference type="InterPro" id="IPR006139">
    <property type="entry name" value="D-isomer_2_OHA_DH_cat_dom"/>
</dbReference>
<accession>A0AAF0AT63</accession>
<dbReference type="GO" id="GO:0005829">
    <property type="term" value="C:cytosol"/>
    <property type="evidence" value="ECO:0007669"/>
    <property type="project" value="TreeGrafter"/>
</dbReference>
<feature type="domain" description="D-isomer specific 2-hydroxyacid dehydrogenase catalytic" evidence="5">
    <location>
        <begin position="19"/>
        <end position="328"/>
    </location>
</feature>
<dbReference type="InterPro" id="IPR006140">
    <property type="entry name" value="D-isomer_DH_NAD-bd"/>
</dbReference>
<evidence type="ECO:0000313" key="7">
    <source>
        <dbReference type="EMBL" id="WBW70547.1"/>
    </source>
</evidence>
<dbReference type="AlphaFoldDB" id="A0AAF0AT63"/>
<dbReference type="Proteomes" id="UP001212411">
    <property type="component" value="Chromosome 1"/>
</dbReference>
<organism evidence="7 8">
    <name type="scientific">Schizosaccharomyces osmophilus</name>
    <dbReference type="NCBI Taxonomy" id="2545709"/>
    <lineage>
        <taxon>Eukaryota</taxon>
        <taxon>Fungi</taxon>
        <taxon>Dikarya</taxon>
        <taxon>Ascomycota</taxon>
        <taxon>Taphrinomycotina</taxon>
        <taxon>Schizosaccharomycetes</taxon>
        <taxon>Schizosaccharomycetales</taxon>
        <taxon>Schizosaccharomycetaceae</taxon>
        <taxon>Schizosaccharomyces</taxon>
    </lineage>
</organism>
<dbReference type="RefSeq" id="XP_056034790.1">
    <property type="nucleotide sequence ID" value="XM_056179010.1"/>
</dbReference>
<evidence type="ECO:0000259" key="6">
    <source>
        <dbReference type="Pfam" id="PF02826"/>
    </source>
</evidence>
<feature type="domain" description="D-isomer specific 2-hydroxyacid dehydrogenase NAD-binding" evidence="6">
    <location>
        <begin position="124"/>
        <end position="297"/>
    </location>
</feature>
<dbReference type="SUPFAM" id="SSF51735">
    <property type="entry name" value="NAD(P)-binding Rossmann-fold domains"/>
    <property type="match status" value="1"/>
</dbReference>
<dbReference type="GO" id="GO:0016618">
    <property type="term" value="F:hydroxypyruvate reductase [NAD(P)H] activity"/>
    <property type="evidence" value="ECO:0007669"/>
    <property type="project" value="TreeGrafter"/>
</dbReference>
<keyword evidence="2 4" id="KW-0560">Oxidoreductase</keyword>
<gene>
    <name evidence="7" type="primary">gor1</name>
    <name evidence="7" type="ORF">SOMG_00214</name>
</gene>
<reference evidence="7 8" key="1">
    <citation type="journal article" date="2023" name="G3 (Bethesda)">
        <title>A high-quality reference genome for the fission yeast Schizosaccharomyces osmophilus.</title>
        <authorList>
            <person name="Jia G.S."/>
            <person name="Zhang W.C."/>
            <person name="Liang Y."/>
            <person name="Liu X.H."/>
            <person name="Rhind N."/>
            <person name="Pidoux A."/>
            <person name="Brysch-Herzberg M."/>
            <person name="Du L.L."/>
        </authorList>
    </citation>
    <scope>NUCLEOTIDE SEQUENCE [LARGE SCALE GENOMIC DNA]</scope>
    <source>
        <strain evidence="7 8">CBS 15793</strain>
    </source>
</reference>
<dbReference type="InterPro" id="IPR029752">
    <property type="entry name" value="D-isomer_DH_CS1"/>
</dbReference>
<keyword evidence="8" id="KW-1185">Reference proteome</keyword>
<dbReference type="PANTHER" id="PTHR10996:SF257">
    <property type="entry name" value="GLYOXYLATE REDUCTASE 1"/>
    <property type="match status" value="1"/>
</dbReference>
<dbReference type="GeneID" id="80873699"/>
<dbReference type="GO" id="GO:0051287">
    <property type="term" value="F:NAD binding"/>
    <property type="evidence" value="ECO:0007669"/>
    <property type="project" value="InterPro"/>
</dbReference>
<name>A0AAF0AT63_9SCHI</name>
<dbReference type="GO" id="GO:0030267">
    <property type="term" value="F:glyoxylate reductase (NADPH) activity"/>
    <property type="evidence" value="ECO:0007669"/>
    <property type="project" value="TreeGrafter"/>
</dbReference>
<evidence type="ECO:0000256" key="3">
    <source>
        <dbReference type="ARBA" id="ARBA00023027"/>
    </source>
</evidence>
<dbReference type="Pfam" id="PF00389">
    <property type="entry name" value="2-Hacid_dh"/>
    <property type="match status" value="1"/>
</dbReference>
<keyword evidence="3" id="KW-0520">NAD</keyword>
<dbReference type="Gene3D" id="3.40.50.720">
    <property type="entry name" value="NAD(P)-binding Rossmann-like Domain"/>
    <property type="match status" value="2"/>
</dbReference>
<dbReference type="EMBL" id="CP115611">
    <property type="protein sequence ID" value="WBW70547.1"/>
    <property type="molecule type" value="Genomic_DNA"/>
</dbReference>
<evidence type="ECO:0000259" key="5">
    <source>
        <dbReference type="Pfam" id="PF00389"/>
    </source>
</evidence>
<comment type="similarity">
    <text evidence="1 4">Belongs to the D-isomer specific 2-hydroxyacid dehydrogenase family.</text>
</comment>
<dbReference type="InterPro" id="IPR029753">
    <property type="entry name" value="D-isomer_DH_CS"/>
</dbReference>
<evidence type="ECO:0000313" key="8">
    <source>
        <dbReference type="Proteomes" id="UP001212411"/>
    </source>
</evidence>
<proteinExistence type="inferred from homology"/>
<sequence>MPSSSTKPSVLLVGSLPHAHKEWKALSEHADLKVFSDESREEFYKKCKTEFQDVKAIIRTFKSKFFMGIFDEEVIEHLPSSVKFICHIGAGYETVNVDACTKRGIRVANCPLAVDDATADTGIFLMLGAFRRFNQGLFSLRERRWNHDCRQPSHDPEGKTLGILGMGGIGRTVAKRARAFDMNIIYYNRHPLNEKDAGGAKYVQFNELLAQSDVLYLSLPLNKHTHHIIGKEEFKKMKRGIIIVNTARGPVMDEEALVDALKEGVVYSAGLDVYENEPQVHPGLIENPDVILLPHLGTNSLETQHKMETFSLENLKSGVVNDKLITPVPEQRDMQL</sequence>
<evidence type="ECO:0000256" key="4">
    <source>
        <dbReference type="RuleBase" id="RU003719"/>
    </source>
</evidence>
<evidence type="ECO:0000256" key="1">
    <source>
        <dbReference type="ARBA" id="ARBA00005854"/>
    </source>
</evidence>
<dbReference type="PANTHER" id="PTHR10996">
    <property type="entry name" value="2-HYDROXYACID DEHYDROGENASE-RELATED"/>
    <property type="match status" value="1"/>
</dbReference>
<protein>
    <submittedName>
        <fullName evidence="7">Glyoxylate reductase</fullName>
    </submittedName>
</protein>
<dbReference type="Pfam" id="PF02826">
    <property type="entry name" value="2-Hacid_dh_C"/>
    <property type="match status" value="1"/>
</dbReference>
<evidence type="ECO:0000256" key="2">
    <source>
        <dbReference type="ARBA" id="ARBA00023002"/>
    </source>
</evidence>
<dbReference type="PROSITE" id="PS00671">
    <property type="entry name" value="D_2_HYDROXYACID_DH_3"/>
    <property type="match status" value="1"/>
</dbReference>
<dbReference type="FunFam" id="3.40.50.720:FF:000203">
    <property type="entry name" value="D-3-phosphoglycerate dehydrogenase (SerA)"/>
    <property type="match status" value="1"/>
</dbReference>
<dbReference type="InterPro" id="IPR050223">
    <property type="entry name" value="D-isomer_2-hydroxyacid_DH"/>
</dbReference>